<dbReference type="InterPro" id="IPR038026">
    <property type="entry name" value="MtlR-like_sf"/>
</dbReference>
<gene>
    <name evidence="2" type="ORF">FFU37_08470</name>
</gene>
<evidence type="ECO:0000313" key="3">
    <source>
        <dbReference type="Proteomes" id="UP000310065"/>
    </source>
</evidence>
<sequence length="216" mass="24533">MAYLFDDKKADAFFHRHYSLLVNESDMGCVLIGASAIDQELTSLFDTITPNDANTKIKKRIFDGRGVLGELSSKLDIAYLCHLIPKDLYLAVHELRKLRNLIAHEVMAFKFENHVDEIYTIFSQMNGNLIRVMMNTSETVLIEQAVSKMLDLNHPIDMTEKIFPNSNEAINYLLENPDLIKKLNSHKLRIAFAIGISLLGASVVFRKNLASKKFSQ</sequence>
<proteinExistence type="predicted"/>
<evidence type="ECO:0000313" key="2">
    <source>
        <dbReference type="EMBL" id="QCU74497.1"/>
    </source>
</evidence>
<dbReference type="InterPro" id="IPR007761">
    <property type="entry name" value="MtlR-like"/>
</dbReference>
<dbReference type="PANTHER" id="PTHR37941:SF1">
    <property type="entry name" value="FUMARASE E-RELATED"/>
    <property type="match status" value="1"/>
</dbReference>
<dbReference type="RefSeq" id="WP_138489262.1">
    <property type="nucleotide sequence ID" value="NZ_CP040558.1"/>
</dbReference>
<keyword evidence="1" id="KW-1133">Transmembrane helix</keyword>
<dbReference type="EMBL" id="CP040558">
    <property type="protein sequence ID" value="QCU74497.1"/>
    <property type="molecule type" value="Genomic_DNA"/>
</dbReference>
<evidence type="ECO:0000256" key="1">
    <source>
        <dbReference type="SAM" id="Phobius"/>
    </source>
</evidence>
<reference evidence="2 3" key="1">
    <citation type="submission" date="2019-05" db="EMBL/GenBank/DDBJ databases">
        <title>Complete genome sequence of Pseudoalteromonas sp. 16-SW-7(T) isolated from the Okhotsk Sea, Russia.</title>
        <authorList>
            <person name="Nguyen T.H."/>
            <person name="Nedashkovskaya O.I."/>
            <person name="Kim S.-G."/>
        </authorList>
    </citation>
    <scope>NUCLEOTIDE SEQUENCE [LARGE SCALE GENOMIC DNA]</scope>
    <source>
        <strain evidence="2 3">16-SW-7</strain>
    </source>
</reference>
<name>A0A4P9J169_9GAMM</name>
<dbReference type="AlphaFoldDB" id="A0A4P9J169"/>
<evidence type="ECO:0008006" key="4">
    <source>
        <dbReference type="Google" id="ProtNLM"/>
    </source>
</evidence>
<dbReference type="Proteomes" id="UP000310065">
    <property type="component" value="Chromosome L1"/>
</dbReference>
<dbReference type="GO" id="GO:0045892">
    <property type="term" value="P:negative regulation of DNA-templated transcription"/>
    <property type="evidence" value="ECO:0007669"/>
    <property type="project" value="TreeGrafter"/>
</dbReference>
<feature type="transmembrane region" description="Helical" evidence="1">
    <location>
        <begin position="188"/>
        <end position="205"/>
    </location>
</feature>
<dbReference type="Gene3D" id="1.20.120.330">
    <property type="entry name" value="Nucleotidyltransferases domain 2"/>
    <property type="match status" value="1"/>
</dbReference>
<dbReference type="GeneID" id="88775678"/>
<organism evidence="2 3">
    <name type="scientific">Pseudoalteromonas distincta</name>
    <dbReference type="NCBI Taxonomy" id="77608"/>
    <lineage>
        <taxon>Bacteria</taxon>
        <taxon>Pseudomonadati</taxon>
        <taxon>Pseudomonadota</taxon>
        <taxon>Gammaproteobacteria</taxon>
        <taxon>Alteromonadales</taxon>
        <taxon>Pseudoalteromonadaceae</taxon>
        <taxon>Pseudoalteromonas</taxon>
    </lineage>
</organism>
<dbReference type="KEGG" id="pdv:FFU37_08470"/>
<keyword evidence="1" id="KW-0812">Transmembrane</keyword>
<dbReference type="PANTHER" id="PTHR37941">
    <property type="entry name" value="FUMARASE E-RELATED"/>
    <property type="match status" value="1"/>
</dbReference>
<keyword evidence="1" id="KW-0472">Membrane</keyword>
<accession>A0A4P9J169</accession>
<protein>
    <recommendedName>
        <fullName evidence="4">Mannitol operon repressor</fullName>
    </recommendedName>
</protein>
<dbReference type="SUPFAM" id="SSF158668">
    <property type="entry name" value="MtlR-like"/>
    <property type="match status" value="1"/>
</dbReference>